<feature type="domain" description="Fungal STAND N-terminal Goodbye" evidence="4">
    <location>
        <begin position="21"/>
        <end position="139"/>
    </location>
</feature>
<organism evidence="6 7">
    <name type="scientific">Hirsutella rhossiliensis</name>
    <dbReference type="NCBI Taxonomy" id="111463"/>
    <lineage>
        <taxon>Eukaryota</taxon>
        <taxon>Fungi</taxon>
        <taxon>Dikarya</taxon>
        <taxon>Ascomycota</taxon>
        <taxon>Pezizomycotina</taxon>
        <taxon>Sordariomycetes</taxon>
        <taxon>Hypocreomycetidae</taxon>
        <taxon>Hypocreales</taxon>
        <taxon>Ophiocordycipitaceae</taxon>
        <taxon>Hirsutella</taxon>
    </lineage>
</organism>
<dbReference type="SUPFAM" id="SSF48452">
    <property type="entry name" value="TPR-like"/>
    <property type="match status" value="1"/>
</dbReference>
<proteinExistence type="predicted"/>
<feature type="domain" description="Nephrocystin 3-like N-terminal" evidence="5">
    <location>
        <begin position="279"/>
        <end position="428"/>
    </location>
</feature>
<sequence>MVASKPEPPDVERRFADILADAAKLYRDKSSEALGDFMTPPMESVDDLKKQLSIQNDGFSAFRAKRQSVFDAVATALRPVELVGEIAAGAASTAYPPAQSIYAAALFLVNAAHNVSATYDSVIELFDQLKEFTSRLDVYVRHRISASLRAQIVAILASLFEILVLATKEIRRGRFRAYLKRLIGSESPVQPALDKLKALTLGEERQVLADTFGNISELSTKAGLIEHAVTQVNQGVQSLRVEHREFSGLPNRDKLRDILGPSPFPEDIYNAFKKSTIPQTGDWILEDEGLNAWLRGEVPYLWIFGNAGTGKSYLTARIISWALDNAASVPFVGYFFFRENNSETRSVLQALRDVAHQLSEKDAVYRKDLMARLESRDEIKTVASAFRELIYLASPAAGDQAGRTKYIFLDGLDEANGDEVSELLASLIPDETAPQPTWAPHFQFALVGRSYLSDKITGRLDPNSPGQNLASVQVTSDRNASDVNAFIASSVLHSRVLSRTSVDFKKNVIKALEKQADGLFLVARFMVADVNRKRHQSSILESLRTYPKEIDGVLSRTLVNLSRTISEEDARDLNEMLRWVSCAEEPLTLGQLEGFLALRFGDAPLFLEESLRRQYSCFFDLEREDGLTTDDLVKDFERAQRDLRRDLSPARRLTTQHIRSLSAGEASAPPRRISPAGRGSPSRHSSPIAGQWSPTRQLSPTPGSDVFDTASDTEFRSNRSTTRVTFFHATVRDFFRNRRPAMTGGSDADSLTVGFDIQDARVHILKTCLRVFIEKEWFLRLDIGPGKEAMKQYAAWYWQEHVAGLDLAAVSRHDKRELGVKLYQMLTDESTVFDWSIMYAKNDEGLEVLTDSNIGGLRRWFQDADVLDGLSPEARAFAKASSAQASGVCERIGRLYAKAWLSSDFEQYAPTLFCFKIVQNVAFVDAGYDWSHANLHWPDITVEERMEKATRWAEQPETAQWHRRVGSTYLTLKMHNQALRHYDAALKMDQNSVETCSRIAYCLYKDGRYHDALEQALECAAIEERDIRKGGLQESALKNIKWRLYRDYLLIGQSSYQTGDVDLTHEYFRKAIGSAADADLGPSESLEPETGYLEVLAAENLHEQVVELAKDMSVQTTRSEHGQSRFVDLLLERHNTLLVLDWIPKAASKTGQLEFLLERLEQAIGIADDTSDSLRFLYLRLALGTAYAYNRDIDDAIFVFEQISLLESRPRGTITTRQAHAASFQKLAALYKQKAMHAGLKSADAESWISKLEAVQKKQDEHHNLDMPADMLGSDVNVASIYLSCFYRLLGREAEARALLKGLIHDSLSILSDSEPLNDVFALDNLLRIFIAASDVPNAQALARSMRKVNPEASLSTQSESPVERRGAPKLPGIQEYDRSCFQCFNNVSASKEFVVCRFCMECYCTDCLKRVIRRPGNSTKDRNSKVVCRSDHEWFIVEPLNRVLHTGEIQLEDDCVQSFAEWKDMVRKAWALDIEFNGPALVKASGGRGRKIEPPASR</sequence>
<dbReference type="InterPro" id="IPR056884">
    <property type="entry name" value="NPHP3-like_N"/>
</dbReference>
<name>A0A9P8MS53_9HYPO</name>
<dbReference type="OrthoDB" id="448455at2759"/>
<reference evidence="6" key="1">
    <citation type="submission" date="2021-09" db="EMBL/GenBank/DDBJ databases">
        <title>A high-quality genome of the endoparasitic fungus Hirsutella rhossiliensis with a comparison of Hirsutella genomes reveals transposable elements contributing to genome size variation.</title>
        <authorList>
            <person name="Lin R."/>
            <person name="Jiao Y."/>
            <person name="Sun X."/>
            <person name="Ling J."/>
            <person name="Xie B."/>
            <person name="Cheng X."/>
        </authorList>
    </citation>
    <scope>NUCLEOTIDE SEQUENCE</scope>
    <source>
        <strain evidence="6">HR02</strain>
    </source>
</reference>
<keyword evidence="2" id="KW-0802">TPR repeat</keyword>
<evidence type="ECO:0000259" key="4">
    <source>
        <dbReference type="Pfam" id="PF17109"/>
    </source>
</evidence>
<dbReference type="Gene3D" id="1.25.40.10">
    <property type="entry name" value="Tetratricopeptide repeat domain"/>
    <property type="match status" value="1"/>
</dbReference>
<dbReference type="InterPro" id="IPR011990">
    <property type="entry name" value="TPR-like_helical_dom_sf"/>
</dbReference>
<dbReference type="SMART" id="SM00028">
    <property type="entry name" value="TPR"/>
    <property type="match status" value="4"/>
</dbReference>
<evidence type="ECO:0000259" key="5">
    <source>
        <dbReference type="Pfam" id="PF24883"/>
    </source>
</evidence>
<feature type="repeat" description="TPR" evidence="2">
    <location>
        <begin position="959"/>
        <end position="992"/>
    </location>
</feature>
<dbReference type="PANTHER" id="PTHR10039:SF17">
    <property type="entry name" value="FUNGAL STAND N-TERMINAL GOODBYE DOMAIN-CONTAINING PROTEIN-RELATED"/>
    <property type="match status" value="1"/>
</dbReference>
<dbReference type="PROSITE" id="PS50005">
    <property type="entry name" value="TPR"/>
    <property type="match status" value="1"/>
</dbReference>
<dbReference type="EMBL" id="JAIZPD010000010">
    <property type="protein sequence ID" value="KAH0960210.1"/>
    <property type="molecule type" value="Genomic_DNA"/>
</dbReference>
<feature type="compositionally biased region" description="Polar residues" evidence="3">
    <location>
        <begin position="692"/>
        <end position="702"/>
    </location>
</feature>
<dbReference type="InterPro" id="IPR027417">
    <property type="entry name" value="P-loop_NTPase"/>
</dbReference>
<gene>
    <name evidence="6" type="ORF">HRG_08365</name>
</gene>
<comment type="caution">
    <text evidence="6">The sequence shown here is derived from an EMBL/GenBank/DDBJ whole genome shotgun (WGS) entry which is preliminary data.</text>
</comment>
<keyword evidence="1" id="KW-0677">Repeat</keyword>
<dbReference type="Gene3D" id="3.40.50.300">
    <property type="entry name" value="P-loop containing nucleotide triphosphate hydrolases"/>
    <property type="match status" value="1"/>
</dbReference>
<evidence type="ECO:0000256" key="3">
    <source>
        <dbReference type="SAM" id="MobiDB-lite"/>
    </source>
</evidence>
<dbReference type="RefSeq" id="XP_044717723.1">
    <property type="nucleotide sequence ID" value="XM_044866836.1"/>
</dbReference>
<evidence type="ECO:0000256" key="2">
    <source>
        <dbReference type="PROSITE-ProRule" id="PRU00339"/>
    </source>
</evidence>
<accession>A0A9P8MS53</accession>
<dbReference type="InterPro" id="IPR019734">
    <property type="entry name" value="TPR_rpt"/>
</dbReference>
<dbReference type="Proteomes" id="UP000824596">
    <property type="component" value="Unassembled WGS sequence"/>
</dbReference>
<dbReference type="PANTHER" id="PTHR10039">
    <property type="entry name" value="AMELOGENIN"/>
    <property type="match status" value="1"/>
</dbReference>
<evidence type="ECO:0000256" key="1">
    <source>
        <dbReference type="ARBA" id="ARBA00022737"/>
    </source>
</evidence>
<protein>
    <submittedName>
        <fullName evidence="6">NACHT domain-containing protein</fullName>
    </submittedName>
</protein>
<dbReference type="InterPro" id="IPR031350">
    <property type="entry name" value="Goodbye_dom"/>
</dbReference>
<keyword evidence="7" id="KW-1185">Reference proteome</keyword>
<dbReference type="Pfam" id="PF17109">
    <property type="entry name" value="Goodbye"/>
    <property type="match status" value="1"/>
</dbReference>
<dbReference type="GeneID" id="68357494"/>
<evidence type="ECO:0000313" key="7">
    <source>
        <dbReference type="Proteomes" id="UP000824596"/>
    </source>
</evidence>
<evidence type="ECO:0000313" key="6">
    <source>
        <dbReference type="EMBL" id="KAH0960210.1"/>
    </source>
</evidence>
<feature type="region of interest" description="Disordered" evidence="3">
    <location>
        <begin position="654"/>
        <end position="714"/>
    </location>
</feature>
<dbReference type="Pfam" id="PF24883">
    <property type="entry name" value="NPHP3_N"/>
    <property type="match status" value="1"/>
</dbReference>